<organism evidence="1 2">
    <name type="scientific">Leucobacter soli</name>
    <dbReference type="NCBI Taxonomy" id="2812850"/>
    <lineage>
        <taxon>Bacteria</taxon>
        <taxon>Bacillati</taxon>
        <taxon>Actinomycetota</taxon>
        <taxon>Actinomycetes</taxon>
        <taxon>Micrococcales</taxon>
        <taxon>Microbacteriaceae</taxon>
        <taxon>Leucobacter</taxon>
    </lineage>
</organism>
<sequence length="100" mass="11287">MSDDWVADVEIVTLAPKPGARDELLRIRPQILAEYDAFCGGRYDATLTENEDGGWVDVWRWVDRADAEAALDDIPGIIPTFARWAELVDLESLVWVKRIG</sequence>
<accession>A0A916JXN6</accession>
<protein>
    <submittedName>
        <fullName evidence="1">Uncharacterized protein</fullName>
    </submittedName>
</protein>
<dbReference type="Proteomes" id="UP000693892">
    <property type="component" value="Unassembled WGS sequence"/>
</dbReference>
<dbReference type="RefSeq" id="WP_218115117.1">
    <property type="nucleotide sequence ID" value="NZ_CAJVAP010000015.1"/>
</dbReference>
<keyword evidence="2" id="KW-1185">Reference proteome</keyword>
<gene>
    <name evidence="1" type="ORF">LEUCIP111803_01513</name>
</gene>
<name>A0A916JXN6_9MICO</name>
<dbReference type="EMBL" id="CAJVAP010000015">
    <property type="protein sequence ID" value="CAG7611999.1"/>
    <property type="molecule type" value="Genomic_DNA"/>
</dbReference>
<evidence type="ECO:0000313" key="1">
    <source>
        <dbReference type="EMBL" id="CAG7611999.1"/>
    </source>
</evidence>
<evidence type="ECO:0000313" key="2">
    <source>
        <dbReference type="Proteomes" id="UP000693892"/>
    </source>
</evidence>
<proteinExistence type="predicted"/>
<comment type="caution">
    <text evidence="1">The sequence shown here is derived from an EMBL/GenBank/DDBJ whole genome shotgun (WGS) entry which is preliminary data.</text>
</comment>
<reference evidence="1" key="1">
    <citation type="submission" date="2021-06" db="EMBL/GenBank/DDBJ databases">
        <authorList>
            <person name="Criscuolo A."/>
        </authorList>
    </citation>
    <scope>NUCLEOTIDE SEQUENCE</scope>
    <source>
        <strain evidence="1">CIP111803</strain>
    </source>
</reference>
<dbReference type="AlphaFoldDB" id="A0A916JXN6"/>